<dbReference type="InterPro" id="IPR052517">
    <property type="entry name" value="GlcG_carb_metab_protein"/>
</dbReference>
<dbReference type="PANTHER" id="PTHR34309">
    <property type="entry name" value="SLR1406 PROTEIN"/>
    <property type="match status" value="1"/>
</dbReference>
<dbReference type="PANTHER" id="PTHR34309:SF1">
    <property type="entry name" value="PROTEIN GLCG"/>
    <property type="match status" value="1"/>
</dbReference>
<dbReference type="Proteomes" id="UP000193558">
    <property type="component" value="Unassembled WGS sequence"/>
</dbReference>
<evidence type="ECO:0000313" key="2">
    <source>
        <dbReference type="EMBL" id="ORM71622.1"/>
    </source>
</evidence>
<dbReference type="EMBL" id="MLFR01000001">
    <property type="protein sequence ID" value="ORM71622.1"/>
    <property type="molecule type" value="Genomic_DNA"/>
</dbReference>
<dbReference type="InterPro" id="IPR038084">
    <property type="entry name" value="PduO/GlcC-like_sf"/>
</dbReference>
<gene>
    <name evidence="2" type="ORF">HA51_00640</name>
</gene>
<protein>
    <recommendedName>
        <fullName evidence="4">Heme-binding protein</fullName>
    </recommendedName>
</protein>
<evidence type="ECO:0000313" key="3">
    <source>
        <dbReference type="Proteomes" id="UP000193558"/>
    </source>
</evidence>
<feature type="signal peptide" evidence="1">
    <location>
        <begin position="1"/>
        <end position="26"/>
    </location>
</feature>
<comment type="caution">
    <text evidence="2">The sequence shown here is derived from an EMBL/GenBank/DDBJ whole genome shotgun (WGS) entry which is preliminary data.</text>
</comment>
<evidence type="ECO:0008006" key="4">
    <source>
        <dbReference type="Google" id="ProtNLM"/>
    </source>
</evidence>
<organism evidence="2 3">
    <name type="scientific">Pantoea rwandensis</name>
    <dbReference type="NCBI Taxonomy" id="1076550"/>
    <lineage>
        <taxon>Bacteria</taxon>
        <taxon>Pseudomonadati</taxon>
        <taxon>Pseudomonadota</taxon>
        <taxon>Gammaproteobacteria</taxon>
        <taxon>Enterobacterales</taxon>
        <taxon>Erwiniaceae</taxon>
        <taxon>Pantoea</taxon>
    </lineage>
</organism>
<accession>A0A1X1D4K9</accession>
<dbReference type="AlphaFoldDB" id="A0A1X1D4K9"/>
<dbReference type="Gene3D" id="3.30.450.150">
    <property type="entry name" value="Haem-degrading domain"/>
    <property type="match status" value="1"/>
</dbReference>
<keyword evidence="1" id="KW-0732">Signal</keyword>
<dbReference type="SUPFAM" id="SSF143744">
    <property type="entry name" value="GlcG-like"/>
    <property type="match status" value="1"/>
</dbReference>
<feature type="chain" id="PRO_5012665127" description="Heme-binding protein" evidence="1">
    <location>
        <begin position="27"/>
        <end position="159"/>
    </location>
</feature>
<sequence>MESYMKKALSLALLSAALLGSAAANATLTQTILSQGDAQKLIAAAQEKAHALNANVCIAVLDQSGQLLAFNRMDNAPVGCIDSSILKGRAAALYRTPTDKYMDRANGKEPAIATLPGVIPLGGGSPVVWQNNTIGAVGVSGSANPNEIAIAKAASDSFK</sequence>
<proteinExistence type="predicted"/>
<evidence type="ECO:0000256" key="1">
    <source>
        <dbReference type="SAM" id="SignalP"/>
    </source>
</evidence>
<dbReference type="Pfam" id="PF03928">
    <property type="entry name" value="HbpS-like"/>
    <property type="match status" value="1"/>
</dbReference>
<reference evidence="2 3" key="1">
    <citation type="journal article" date="2017" name="Antonie Van Leeuwenhoek">
        <title>Phylogenomic resolution of the bacterial genus Pantoea and its relationship with Erwinia and Tatumella.</title>
        <authorList>
            <person name="Palmer M."/>
            <person name="Steenkamp E.T."/>
            <person name="Coetzee M.P."/>
            <person name="Chan W.Y."/>
            <person name="van Zyl E."/>
            <person name="De Maayer P."/>
            <person name="Coutinho T.A."/>
            <person name="Blom J."/>
            <person name="Smits T.H."/>
            <person name="Duffy B."/>
            <person name="Venter S.N."/>
        </authorList>
    </citation>
    <scope>NUCLEOTIDE SEQUENCE [LARGE SCALE GENOMIC DNA]</scope>
    <source>
        <strain evidence="2 3">LMG 26275</strain>
    </source>
</reference>
<name>A0A1X1D4K9_9GAMM</name>
<dbReference type="InterPro" id="IPR005624">
    <property type="entry name" value="PduO/GlcC-like"/>
</dbReference>